<organism evidence="15 16">
    <name type="scientific">Hypsibius exemplaris</name>
    <name type="common">Freshwater tardigrade</name>
    <dbReference type="NCBI Taxonomy" id="2072580"/>
    <lineage>
        <taxon>Eukaryota</taxon>
        <taxon>Metazoa</taxon>
        <taxon>Ecdysozoa</taxon>
        <taxon>Tardigrada</taxon>
        <taxon>Eutardigrada</taxon>
        <taxon>Parachela</taxon>
        <taxon>Hypsibioidea</taxon>
        <taxon>Hypsibiidae</taxon>
        <taxon>Hypsibius</taxon>
    </lineage>
</organism>
<keyword evidence="6 12" id="KW-1133">Transmembrane helix</keyword>
<dbReference type="Gene3D" id="1.10.510.10">
    <property type="entry name" value="Transferase(Phosphotransferase) domain 1"/>
    <property type="match status" value="1"/>
</dbReference>
<protein>
    <recommendedName>
        <fullName evidence="3">guanylate cyclase</fullName>
        <ecNumber evidence="3">4.6.1.2</ecNumber>
    </recommendedName>
</protein>
<evidence type="ECO:0000256" key="8">
    <source>
        <dbReference type="ARBA" id="ARBA00023180"/>
    </source>
</evidence>
<dbReference type="EMBL" id="MTYJ01000010">
    <property type="protein sequence ID" value="OQV23665.1"/>
    <property type="molecule type" value="Genomic_DNA"/>
</dbReference>
<dbReference type="SMART" id="SM00044">
    <property type="entry name" value="CYCc"/>
    <property type="match status" value="1"/>
</dbReference>
<dbReference type="InterPro" id="IPR024370">
    <property type="entry name" value="PBP_domain"/>
</dbReference>
<dbReference type="InterPro" id="IPR001054">
    <property type="entry name" value="A/G_cyclase"/>
</dbReference>
<keyword evidence="7 12" id="KW-0472">Membrane</keyword>
<dbReference type="GO" id="GO:0035556">
    <property type="term" value="P:intracellular signal transduction"/>
    <property type="evidence" value="ECO:0007669"/>
    <property type="project" value="InterPro"/>
</dbReference>
<dbReference type="PANTHER" id="PTHR11920:SF501">
    <property type="entry name" value="GUANYLATE CYCLASE 32E"/>
    <property type="match status" value="1"/>
</dbReference>
<evidence type="ECO:0000256" key="3">
    <source>
        <dbReference type="ARBA" id="ARBA00012202"/>
    </source>
</evidence>
<evidence type="ECO:0000256" key="9">
    <source>
        <dbReference type="ARBA" id="ARBA00023239"/>
    </source>
</evidence>
<dbReference type="AlphaFoldDB" id="A0A1W0X809"/>
<feature type="domain" description="Guanylate cyclase" evidence="14">
    <location>
        <begin position="817"/>
        <end position="847"/>
    </location>
</feature>
<dbReference type="PROSITE" id="PS50011">
    <property type="entry name" value="PROTEIN_KINASE_DOM"/>
    <property type="match status" value="1"/>
</dbReference>
<dbReference type="Pfam" id="PF00211">
    <property type="entry name" value="Guanylate_cyc"/>
    <property type="match status" value="1"/>
</dbReference>
<gene>
    <name evidence="15" type="ORF">BV898_02405</name>
</gene>
<keyword evidence="11" id="KW-0175">Coiled coil</keyword>
<dbReference type="PROSITE" id="PS50125">
    <property type="entry name" value="GUANYLATE_CYCLASE_2"/>
    <property type="match status" value="1"/>
</dbReference>
<keyword evidence="5" id="KW-0547">Nucleotide-binding</keyword>
<dbReference type="GO" id="GO:0004016">
    <property type="term" value="F:adenylate cyclase activity"/>
    <property type="evidence" value="ECO:0007669"/>
    <property type="project" value="TreeGrafter"/>
</dbReference>
<dbReference type="GO" id="GO:0004672">
    <property type="term" value="F:protein kinase activity"/>
    <property type="evidence" value="ECO:0007669"/>
    <property type="project" value="InterPro"/>
</dbReference>
<dbReference type="OrthoDB" id="6226411at2759"/>
<feature type="coiled-coil region" evidence="11">
    <location>
        <begin position="765"/>
        <end position="792"/>
    </location>
</feature>
<dbReference type="SUPFAM" id="SSF56112">
    <property type="entry name" value="Protein kinase-like (PK-like)"/>
    <property type="match status" value="1"/>
</dbReference>
<dbReference type="InterPro" id="IPR050401">
    <property type="entry name" value="Cyclic_nucleotide_synthase"/>
</dbReference>
<dbReference type="GO" id="GO:0007168">
    <property type="term" value="P:receptor guanylyl cyclase signaling pathway"/>
    <property type="evidence" value="ECO:0007669"/>
    <property type="project" value="TreeGrafter"/>
</dbReference>
<evidence type="ECO:0000313" key="16">
    <source>
        <dbReference type="Proteomes" id="UP000192578"/>
    </source>
</evidence>
<proteinExistence type="predicted"/>
<dbReference type="PANTHER" id="PTHR11920">
    <property type="entry name" value="GUANYLYL CYCLASE"/>
    <property type="match status" value="1"/>
</dbReference>
<dbReference type="GO" id="GO:0005524">
    <property type="term" value="F:ATP binding"/>
    <property type="evidence" value="ECO:0007669"/>
    <property type="project" value="InterPro"/>
</dbReference>
<evidence type="ECO:0000256" key="11">
    <source>
        <dbReference type="SAM" id="Coils"/>
    </source>
</evidence>
<dbReference type="InterPro" id="IPR011009">
    <property type="entry name" value="Kinase-like_dom_sf"/>
</dbReference>
<evidence type="ECO:0000313" key="15">
    <source>
        <dbReference type="EMBL" id="OQV23665.1"/>
    </source>
</evidence>
<reference evidence="16" key="1">
    <citation type="submission" date="2017-01" db="EMBL/GenBank/DDBJ databases">
        <title>Comparative genomics of anhydrobiosis in the tardigrade Hypsibius dujardini.</title>
        <authorList>
            <person name="Yoshida Y."/>
            <person name="Koutsovoulos G."/>
            <person name="Laetsch D."/>
            <person name="Stevens L."/>
            <person name="Kumar S."/>
            <person name="Horikawa D."/>
            <person name="Ishino K."/>
            <person name="Komine S."/>
            <person name="Tomita M."/>
            <person name="Blaxter M."/>
            <person name="Arakawa K."/>
        </authorList>
    </citation>
    <scope>NUCLEOTIDE SEQUENCE [LARGE SCALE GENOMIC DNA]</scope>
    <source>
        <strain evidence="16">Z151</strain>
    </source>
</reference>
<dbReference type="SUPFAM" id="SSF55073">
    <property type="entry name" value="Nucleotide cyclase"/>
    <property type="match status" value="1"/>
</dbReference>
<dbReference type="Gene3D" id="3.40.190.10">
    <property type="entry name" value="Periplasmic binding protein-like II"/>
    <property type="match status" value="2"/>
</dbReference>
<evidence type="ECO:0000256" key="1">
    <source>
        <dbReference type="ARBA" id="ARBA00001436"/>
    </source>
</evidence>
<keyword evidence="10" id="KW-0141">cGMP biosynthesis</keyword>
<evidence type="ECO:0000259" key="13">
    <source>
        <dbReference type="PROSITE" id="PS50011"/>
    </source>
</evidence>
<evidence type="ECO:0000259" key="14">
    <source>
        <dbReference type="PROSITE" id="PS50125"/>
    </source>
</evidence>
<feature type="domain" description="Protein kinase" evidence="13">
    <location>
        <begin position="454"/>
        <end position="753"/>
    </location>
</feature>
<keyword evidence="16" id="KW-1185">Reference proteome</keyword>
<sequence>MLFYETAYGQAKPRIALRSGGAALPASVYKSWNQIYKASRAQYSDINLTYEPVGTDIGYQKFESGEYAFASLNNDLTAEQYLNHSDFQLFPTFVSPISIPYNVPEISQRAEITGTPTDGPGNLNLTRENLVGIFNGSIRFWNDSLLVADNAGLAEVAEKIIVAVRGDAAGTTAIFTRALNDITANWEQPFPSFSDGCYKSGIPRRWSTSITIRCLTQNIGFFVLNTKYSIGYCGSSEARDALLPGSRILNQAGNWVRPNVGTIQAAMDNVSTDLGARLTGSLVNAPGSRSYPIAGFNYILIRKTTMSNCILAMELYRMFSYLLEDTFAQSIVTDLINVPLSDGVLKQVKEQALSQMRCAGASVKELVAVEISKEDGSYDAWKMPVTIVCLLIGAIFCMLFAFLIYVKYTQNRSALRNTFVIGLNVVEKAVKSVGSLHTVASANSSKNNNSKTQTHDTMDWATGTDMDVVKVVGGEQFLVRTMCVHLLPDTMLWPTKVTVVRMKEKLTHANVMKLMGVSFHDGKWKLVTNCPNKGRLQDILHAGKYHLDAVFRYSILTDAADGMNYLHKNGIVHGQLTSNSCYIDARWNVVVGDWEQFALHQAQKMQFIAFESLYAEAKAEPEQTVTTFAEYLRCLFWTSPEAISRDENDIFIVTKPEKPADVYSYGIVAFEVLTDLLPYENTVEHNAIAQPHHIIAAVKMDNLRPKIPLDTTMNAQHVTTLISTTWKREVSQRPTFTDIQKLMKTANPKHRNIVDSMMQALELYALSLEEKVAERTRELEKLTKNMESLLHSMLPPSIADKLSKGLTVEPEFYDSSTIFFSDIVGFTTLAAASSPIDIVTLLNDLYSVNTASRMESSSLPMRIQISEPTHFLLHHLSVYTMVARTDFVVKGKGLMKTYWLTGKSGYANPLPSFDASEDENLKNLLDETQLK</sequence>
<dbReference type="Proteomes" id="UP000192578">
    <property type="component" value="Unassembled WGS sequence"/>
</dbReference>
<comment type="caution">
    <text evidence="15">The sequence shown here is derived from an EMBL/GenBank/DDBJ whole genome shotgun (WGS) entry which is preliminary data.</text>
</comment>
<keyword evidence="4 12" id="KW-0812">Transmembrane</keyword>
<evidence type="ECO:0000256" key="12">
    <source>
        <dbReference type="SAM" id="Phobius"/>
    </source>
</evidence>
<feature type="transmembrane region" description="Helical" evidence="12">
    <location>
        <begin position="383"/>
        <end position="406"/>
    </location>
</feature>
<evidence type="ECO:0000256" key="10">
    <source>
        <dbReference type="ARBA" id="ARBA00023293"/>
    </source>
</evidence>
<comment type="subcellular location">
    <subcellularLocation>
        <location evidence="2">Membrane</location>
        <topology evidence="2">Single-pass membrane protein</topology>
    </subcellularLocation>
</comment>
<dbReference type="GO" id="GO:0001653">
    <property type="term" value="F:peptide receptor activity"/>
    <property type="evidence" value="ECO:0007669"/>
    <property type="project" value="TreeGrafter"/>
</dbReference>
<dbReference type="SUPFAM" id="SSF53850">
    <property type="entry name" value="Periplasmic binding protein-like II"/>
    <property type="match status" value="1"/>
</dbReference>
<keyword evidence="8" id="KW-0325">Glycoprotein</keyword>
<evidence type="ECO:0000256" key="6">
    <source>
        <dbReference type="ARBA" id="ARBA00022989"/>
    </source>
</evidence>
<dbReference type="EC" id="4.6.1.2" evidence="3"/>
<evidence type="ECO:0000256" key="7">
    <source>
        <dbReference type="ARBA" id="ARBA00023136"/>
    </source>
</evidence>
<comment type="catalytic activity">
    <reaction evidence="1">
        <text>GTP = 3',5'-cyclic GMP + diphosphate</text>
        <dbReference type="Rhea" id="RHEA:13665"/>
        <dbReference type="ChEBI" id="CHEBI:33019"/>
        <dbReference type="ChEBI" id="CHEBI:37565"/>
        <dbReference type="ChEBI" id="CHEBI:57746"/>
        <dbReference type="EC" id="4.6.1.2"/>
    </reaction>
</comment>
<dbReference type="GO" id="GO:0005886">
    <property type="term" value="C:plasma membrane"/>
    <property type="evidence" value="ECO:0007669"/>
    <property type="project" value="TreeGrafter"/>
</dbReference>
<dbReference type="InterPro" id="IPR001245">
    <property type="entry name" value="Ser-Thr/Tyr_kinase_cat_dom"/>
</dbReference>
<evidence type="ECO:0000256" key="5">
    <source>
        <dbReference type="ARBA" id="ARBA00022741"/>
    </source>
</evidence>
<evidence type="ECO:0000256" key="4">
    <source>
        <dbReference type="ARBA" id="ARBA00022692"/>
    </source>
</evidence>
<dbReference type="Pfam" id="PF12849">
    <property type="entry name" value="PBP_like_2"/>
    <property type="match status" value="1"/>
</dbReference>
<name>A0A1W0X809_HYPEX</name>
<keyword evidence="9" id="KW-0456">Lyase</keyword>
<dbReference type="Pfam" id="PF07714">
    <property type="entry name" value="PK_Tyr_Ser-Thr"/>
    <property type="match status" value="1"/>
</dbReference>
<evidence type="ECO:0000256" key="2">
    <source>
        <dbReference type="ARBA" id="ARBA00004167"/>
    </source>
</evidence>
<dbReference type="InterPro" id="IPR000719">
    <property type="entry name" value="Prot_kinase_dom"/>
</dbReference>
<dbReference type="Gene3D" id="3.30.70.1230">
    <property type="entry name" value="Nucleotide cyclase"/>
    <property type="match status" value="2"/>
</dbReference>
<dbReference type="InterPro" id="IPR029787">
    <property type="entry name" value="Nucleotide_cyclase"/>
</dbReference>
<accession>A0A1W0X809</accession>
<dbReference type="GO" id="GO:0004383">
    <property type="term" value="F:guanylate cyclase activity"/>
    <property type="evidence" value="ECO:0007669"/>
    <property type="project" value="UniProtKB-EC"/>
</dbReference>